<dbReference type="Proteomes" id="UP001565471">
    <property type="component" value="Unassembled WGS sequence"/>
</dbReference>
<reference evidence="1 2" key="1">
    <citation type="submission" date="2024-07" db="EMBL/GenBank/DDBJ databases">
        <title>Genomic Encyclopedia of Type Strains, Phase V (KMG-V): Genome sequencing to study the core and pangenomes of soil and plant-associated prokaryotes.</title>
        <authorList>
            <person name="Whitman W."/>
        </authorList>
    </citation>
    <scope>NUCLEOTIDE SEQUENCE [LARGE SCALE GENOMIC DNA]</scope>
    <source>
        <strain evidence="1 2">USDA 415</strain>
    </source>
</reference>
<gene>
    <name evidence="1" type="ORF">ABIF29_008759</name>
</gene>
<evidence type="ECO:0000313" key="2">
    <source>
        <dbReference type="Proteomes" id="UP001565471"/>
    </source>
</evidence>
<name>A0ABV4FGE0_BRAEL</name>
<comment type="caution">
    <text evidence="1">The sequence shown here is derived from an EMBL/GenBank/DDBJ whole genome shotgun (WGS) entry which is preliminary data.</text>
</comment>
<sequence>MRCQCGRTRTIVLDKHFRTALICPKCDEGSAGRADEAGGTGVDRTLKRDEIRLNRHRALARCLGMIFPENRFALFRIMLCAVVFGAETR</sequence>
<evidence type="ECO:0008006" key="3">
    <source>
        <dbReference type="Google" id="ProtNLM"/>
    </source>
</evidence>
<dbReference type="EMBL" id="JBGBZA010000002">
    <property type="protein sequence ID" value="MEY9321960.1"/>
    <property type="molecule type" value="Genomic_DNA"/>
</dbReference>
<protein>
    <recommendedName>
        <fullName evidence="3">Transposase</fullName>
    </recommendedName>
</protein>
<organism evidence="1 2">
    <name type="scientific">Bradyrhizobium elkanii</name>
    <dbReference type="NCBI Taxonomy" id="29448"/>
    <lineage>
        <taxon>Bacteria</taxon>
        <taxon>Pseudomonadati</taxon>
        <taxon>Pseudomonadota</taxon>
        <taxon>Alphaproteobacteria</taxon>
        <taxon>Hyphomicrobiales</taxon>
        <taxon>Nitrobacteraceae</taxon>
        <taxon>Bradyrhizobium</taxon>
    </lineage>
</organism>
<proteinExistence type="predicted"/>
<dbReference type="RefSeq" id="WP_018269237.1">
    <property type="nucleotide sequence ID" value="NZ_JBGCBI010000001.1"/>
</dbReference>
<evidence type="ECO:0000313" key="1">
    <source>
        <dbReference type="EMBL" id="MEY9321960.1"/>
    </source>
</evidence>
<accession>A0ABV4FGE0</accession>
<keyword evidence="2" id="KW-1185">Reference proteome</keyword>